<feature type="active site" description="Proton acceptor" evidence="4">
    <location>
        <position position="344"/>
    </location>
</feature>
<evidence type="ECO:0000256" key="4">
    <source>
        <dbReference type="PIRSR" id="PIRSR600542-1"/>
    </source>
</evidence>
<dbReference type="PROSITE" id="PS00440">
    <property type="entry name" value="ACYLTRANSF_C_2"/>
    <property type="match status" value="1"/>
</dbReference>
<dbReference type="InterPro" id="IPR039551">
    <property type="entry name" value="Cho/carn_acyl_trans"/>
</dbReference>
<accession>A0A8H7NTQ7</accession>
<organism evidence="7 8">
    <name type="scientific">Rhodonia placenta</name>
    <dbReference type="NCBI Taxonomy" id="104341"/>
    <lineage>
        <taxon>Eukaryota</taxon>
        <taxon>Fungi</taxon>
        <taxon>Dikarya</taxon>
        <taxon>Basidiomycota</taxon>
        <taxon>Agaricomycotina</taxon>
        <taxon>Agaricomycetes</taxon>
        <taxon>Polyporales</taxon>
        <taxon>Adustoporiaceae</taxon>
        <taxon>Rhodonia</taxon>
    </lineage>
</organism>
<dbReference type="PANTHER" id="PTHR22589:SF103">
    <property type="entry name" value="CARNITINE O-ACETYL-TRANSFERASE, ISOFORM A-RELATED"/>
    <property type="match status" value="1"/>
</dbReference>
<dbReference type="SUPFAM" id="SSF52777">
    <property type="entry name" value="CoA-dependent acyltransferases"/>
    <property type="match status" value="2"/>
</dbReference>
<reference evidence="7" key="2">
    <citation type="journal article" name="Front. Microbiol.">
        <title>Degradative Capacity of Two Strains of Rhodonia placenta: From Phenotype to Genotype.</title>
        <authorList>
            <person name="Kolle M."/>
            <person name="Horta M.A.C."/>
            <person name="Nowrousian M."/>
            <person name="Ohm R.A."/>
            <person name="Benz J.P."/>
            <person name="Pilgard A."/>
        </authorList>
    </citation>
    <scope>NUCLEOTIDE SEQUENCE</scope>
    <source>
        <strain evidence="7">FPRL280</strain>
    </source>
</reference>
<dbReference type="InterPro" id="IPR042231">
    <property type="entry name" value="Cho/carn_acyl_trans_2"/>
</dbReference>
<dbReference type="AlphaFoldDB" id="A0A8H7NTQ7"/>
<dbReference type="PANTHER" id="PTHR22589">
    <property type="entry name" value="CARNITINE O-ACYLTRANSFERASE"/>
    <property type="match status" value="1"/>
</dbReference>
<evidence type="ECO:0000256" key="3">
    <source>
        <dbReference type="ARBA" id="ARBA00023315"/>
    </source>
</evidence>
<protein>
    <recommendedName>
        <fullName evidence="6">Choline/carnitine acyltransferase domain-containing protein</fullName>
    </recommendedName>
</protein>
<dbReference type="Pfam" id="PF00755">
    <property type="entry name" value="Carn_acyltransf"/>
    <property type="match status" value="1"/>
</dbReference>
<evidence type="ECO:0000313" key="7">
    <source>
        <dbReference type="EMBL" id="KAF9802174.1"/>
    </source>
</evidence>
<sequence length="639" mass="71126">MTPAPRTRPTNWKTLAPAPLPGPAFAAQKSLPQLPVPALGDTVQRLKESLRPLAWNEKEYNESIEKVDHFANNQGEELQRRLLERQAQTQHWLEDWWDDGAYFTYRDSVVVNVSYYYGFVEHPAHLPQTPVHRAASLIRAAMLYRQQLKLGQAKPEKTKEGPICMDSYRWMFDCCRVPGQPADWSVSYAAEGDHGVGGHVVVLRRGRVWKLHPWAGDRLLSVSEIQRQIEHIYTTTQGEHPAVGLLTASNRDTWSKDYDALSSNAENASVLRDIHSAAFVLCLDTESAPNFVAHSRLLWHGAVPDLSPSTTPSPSQLGLRNRWMDKPLQFVVSDDGKAGFVGEHSIMDGTPTMNMCNHVLDMIASPSFDTPPPANAEQAPQPLDWVVSPEINAAIAEAAKAAYALATSQEMGAVRTSYGKRAIKAFGVSPDSWAQLVVQLAYERLLRARGERRSGGTYESASTRRFFKGRTEVIRVVSSEALDWVRSMDDPKASLAEKGALFANAARVHVQRAKTAGQGQGADRHLLGLRKSLREGEPLPEMFTDPLITRSSYWVLSTSAINSPHFGPYGWGEVVHDGFGVPYVTGFDDFLQYTVTSRKEMPNAQFCTEIERAAKDLFDLHTAITVQKQHDAKPPKARL</sequence>
<feature type="domain" description="Choline/carnitine acyltransferase" evidence="6">
    <location>
        <begin position="34"/>
        <end position="611"/>
    </location>
</feature>
<comment type="similarity">
    <text evidence="1 5">Belongs to the carnitine/choline acetyltransferase family.</text>
</comment>
<proteinExistence type="inferred from homology"/>
<name>A0A8H7NTQ7_9APHY</name>
<keyword evidence="3 5" id="KW-0012">Acyltransferase</keyword>
<evidence type="ECO:0000256" key="5">
    <source>
        <dbReference type="RuleBase" id="RU003801"/>
    </source>
</evidence>
<dbReference type="Gene3D" id="3.30.559.70">
    <property type="entry name" value="Choline/Carnitine o-acyltransferase, domain 2"/>
    <property type="match status" value="1"/>
</dbReference>
<dbReference type="InterPro" id="IPR023213">
    <property type="entry name" value="CAT-like_dom_sf"/>
</dbReference>
<evidence type="ECO:0000256" key="2">
    <source>
        <dbReference type="ARBA" id="ARBA00022679"/>
    </source>
</evidence>
<dbReference type="EMBL" id="JADOXO010000600">
    <property type="protein sequence ID" value="KAF9802174.1"/>
    <property type="molecule type" value="Genomic_DNA"/>
</dbReference>
<dbReference type="Gene3D" id="3.30.559.10">
    <property type="entry name" value="Chloramphenicol acetyltransferase-like domain"/>
    <property type="match status" value="1"/>
</dbReference>
<reference evidence="7" key="1">
    <citation type="submission" date="2020-11" db="EMBL/GenBank/DDBJ databases">
        <authorList>
            <person name="Koelle M."/>
            <person name="Horta M.A.C."/>
            <person name="Nowrousian M."/>
            <person name="Ohm R.A."/>
            <person name="Benz P."/>
            <person name="Pilgard A."/>
        </authorList>
    </citation>
    <scope>NUCLEOTIDE SEQUENCE</scope>
    <source>
        <strain evidence="7">FPRL280</strain>
    </source>
</reference>
<dbReference type="InterPro" id="IPR000542">
    <property type="entry name" value="Carn_acyl_trans"/>
</dbReference>
<evidence type="ECO:0000313" key="8">
    <source>
        <dbReference type="Proteomes" id="UP000639403"/>
    </source>
</evidence>
<evidence type="ECO:0000256" key="1">
    <source>
        <dbReference type="ARBA" id="ARBA00005232"/>
    </source>
</evidence>
<comment type="caution">
    <text evidence="7">The sequence shown here is derived from an EMBL/GenBank/DDBJ whole genome shotgun (WGS) entry which is preliminary data.</text>
</comment>
<evidence type="ECO:0000259" key="6">
    <source>
        <dbReference type="Pfam" id="PF00755"/>
    </source>
</evidence>
<dbReference type="GO" id="GO:0016746">
    <property type="term" value="F:acyltransferase activity"/>
    <property type="evidence" value="ECO:0007669"/>
    <property type="project" value="UniProtKB-KW"/>
</dbReference>
<keyword evidence="2 5" id="KW-0808">Transferase</keyword>
<dbReference type="Proteomes" id="UP000639403">
    <property type="component" value="Unassembled WGS sequence"/>
</dbReference>
<dbReference type="PROSITE" id="PS00439">
    <property type="entry name" value="ACYLTRANSF_C_1"/>
    <property type="match status" value="1"/>
</dbReference>
<gene>
    <name evidence="7" type="ORF">IEO21_09959</name>
</gene>